<dbReference type="EMBL" id="JAPVEA010000008">
    <property type="protein sequence ID" value="KAJ5437978.1"/>
    <property type="molecule type" value="Genomic_DNA"/>
</dbReference>
<comment type="cofactor">
    <cofactor evidence="5">
        <name>heme</name>
        <dbReference type="ChEBI" id="CHEBI:30413"/>
    </cofactor>
</comment>
<dbReference type="PRINTS" id="PR00463">
    <property type="entry name" value="EP450I"/>
</dbReference>
<keyword evidence="7" id="KW-0732">Signal</keyword>
<dbReference type="PRINTS" id="PR00385">
    <property type="entry name" value="P450"/>
</dbReference>
<dbReference type="RefSeq" id="XP_056761207.1">
    <property type="nucleotide sequence ID" value="XM_056912358.1"/>
</dbReference>
<dbReference type="AlphaFoldDB" id="A0AAD6BXJ8"/>
<keyword evidence="4 5" id="KW-0408">Iron</keyword>
<dbReference type="GeneID" id="81602601"/>
<reference evidence="8" key="1">
    <citation type="submission" date="2022-12" db="EMBL/GenBank/DDBJ databases">
        <authorList>
            <person name="Petersen C."/>
        </authorList>
    </citation>
    <scope>NUCLEOTIDE SEQUENCE</scope>
    <source>
        <strain evidence="8">IBT 16125</strain>
    </source>
</reference>
<accession>A0AAD6BXJ8</accession>
<evidence type="ECO:0000256" key="4">
    <source>
        <dbReference type="ARBA" id="ARBA00023004"/>
    </source>
</evidence>
<dbReference type="GO" id="GO:0043386">
    <property type="term" value="P:mycotoxin biosynthetic process"/>
    <property type="evidence" value="ECO:0007669"/>
    <property type="project" value="UniProtKB-ARBA"/>
</dbReference>
<sequence>MPLPWIASLSLGLLALYVLKRAILDKKVPGLLPPGPRPKPVLGNLADLPPKGERDWMHWVKHKELYGPISSLRVLGQTIVIINDMKTTVDLLNKRSAIYSSRPKMVFASEMVGWENGLAFQGYTEKFRAYRKAVQPSFGSESAVAQFNGLQEKEVLRFLLRVLRDPVNFIQHIQTEAGAVILNIAYGYTIEPFKRDHLVHITNLCLDQFAKAATPGTWMVDIVPALKHIPAWFPGAGFKHIAQAWREQLIGIADRPYAFVKAQMASGKYKPSYLSNIFNAHGVPQPGSEKEIIAKWTAASLYTGGADTTVSSIECFFLAMALYPEVQRKAQDEIERVLGPGRLPTMADRVHLPYINAVVKEVLRWHPVAPMAIPHLSTEDDTWGEYFIPKGSLVMPNIWAMMHDPENYHDPMTFKPERFLETEGHEPEMDPHSIVFGFGRRICPGRFLADNTVYLSVAQTLAVFNISNATQDGVPIKQSPAFEPGVISHPAPFQCSIAVRGPSEEELILSVEQEHPWEPSDAYDLEKLRY</sequence>
<keyword evidence="6" id="KW-0503">Monooxygenase</keyword>
<keyword evidence="5 6" id="KW-0349">Heme</keyword>
<keyword evidence="9" id="KW-1185">Reference proteome</keyword>
<dbReference type="Pfam" id="PF00067">
    <property type="entry name" value="p450"/>
    <property type="match status" value="1"/>
</dbReference>
<dbReference type="Proteomes" id="UP001213681">
    <property type="component" value="Unassembled WGS sequence"/>
</dbReference>
<organism evidence="8 9">
    <name type="scientific">Penicillium daleae</name>
    <dbReference type="NCBI Taxonomy" id="63821"/>
    <lineage>
        <taxon>Eukaryota</taxon>
        <taxon>Fungi</taxon>
        <taxon>Dikarya</taxon>
        <taxon>Ascomycota</taxon>
        <taxon>Pezizomycotina</taxon>
        <taxon>Eurotiomycetes</taxon>
        <taxon>Eurotiomycetidae</taxon>
        <taxon>Eurotiales</taxon>
        <taxon>Aspergillaceae</taxon>
        <taxon>Penicillium</taxon>
    </lineage>
</organism>
<evidence type="ECO:0000256" key="6">
    <source>
        <dbReference type="RuleBase" id="RU000461"/>
    </source>
</evidence>
<dbReference type="CDD" id="cd11065">
    <property type="entry name" value="CYP64-like"/>
    <property type="match status" value="1"/>
</dbReference>
<dbReference type="PANTHER" id="PTHR46300">
    <property type="entry name" value="P450, PUTATIVE (EUROFUNG)-RELATED-RELATED"/>
    <property type="match status" value="1"/>
</dbReference>
<feature type="chain" id="PRO_5042291581" evidence="7">
    <location>
        <begin position="23"/>
        <end position="530"/>
    </location>
</feature>
<feature type="signal peptide" evidence="7">
    <location>
        <begin position="1"/>
        <end position="22"/>
    </location>
</feature>
<evidence type="ECO:0000256" key="3">
    <source>
        <dbReference type="ARBA" id="ARBA00023002"/>
    </source>
</evidence>
<dbReference type="InterPro" id="IPR001128">
    <property type="entry name" value="Cyt_P450"/>
</dbReference>
<comment type="caution">
    <text evidence="8">The sequence shown here is derived from an EMBL/GenBank/DDBJ whole genome shotgun (WGS) entry which is preliminary data.</text>
</comment>
<evidence type="ECO:0000313" key="9">
    <source>
        <dbReference type="Proteomes" id="UP001213681"/>
    </source>
</evidence>
<proteinExistence type="inferred from homology"/>
<keyword evidence="2 5" id="KW-0479">Metal-binding</keyword>
<dbReference type="Gene3D" id="1.10.630.10">
    <property type="entry name" value="Cytochrome P450"/>
    <property type="match status" value="1"/>
</dbReference>
<dbReference type="PANTHER" id="PTHR46300:SF12">
    <property type="entry name" value="P450, PUTATIVE (EUROFUNG)-RELATED"/>
    <property type="match status" value="1"/>
</dbReference>
<evidence type="ECO:0000256" key="1">
    <source>
        <dbReference type="ARBA" id="ARBA00010617"/>
    </source>
</evidence>
<dbReference type="SUPFAM" id="SSF48264">
    <property type="entry name" value="Cytochrome P450"/>
    <property type="match status" value="1"/>
</dbReference>
<evidence type="ECO:0000256" key="7">
    <source>
        <dbReference type="SAM" id="SignalP"/>
    </source>
</evidence>
<name>A0AAD6BXJ8_9EURO</name>
<dbReference type="PROSITE" id="PS00086">
    <property type="entry name" value="CYTOCHROME_P450"/>
    <property type="match status" value="1"/>
</dbReference>
<reference evidence="8" key="2">
    <citation type="journal article" date="2023" name="IMA Fungus">
        <title>Comparative genomic study of the Penicillium genus elucidates a diverse pangenome and 15 lateral gene transfer events.</title>
        <authorList>
            <person name="Petersen C."/>
            <person name="Sorensen T."/>
            <person name="Nielsen M.R."/>
            <person name="Sondergaard T.E."/>
            <person name="Sorensen J.L."/>
            <person name="Fitzpatrick D.A."/>
            <person name="Frisvad J.C."/>
            <person name="Nielsen K.L."/>
        </authorList>
    </citation>
    <scope>NUCLEOTIDE SEQUENCE</scope>
    <source>
        <strain evidence="8">IBT 16125</strain>
    </source>
</reference>
<dbReference type="InterPro" id="IPR017972">
    <property type="entry name" value="Cyt_P450_CS"/>
</dbReference>
<dbReference type="GO" id="GO:0005506">
    <property type="term" value="F:iron ion binding"/>
    <property type="evidence" value="ECO:0007669"/>
    <property type="project" value="InterPro"/>
</dbReference>
<dbReference type="InterPro" id="IPR050364">
    <property type="entry name" value="Cytochrome_P450_fung"/>
</dbReference>
<feature type="binding site" description="axial binding residue" evidence="5">
    <location>
        <position position="443"/>
    </location>
    <ligand>
        <name>heme</name>
        <dbReference type="ChEBI" id="CHEBI:30413"/>
    </ligand>
    <ligandPart>
        <name>Fe</name>
        <dbReference type="ChEBI" id="CHEBI:18248"/>
    </ligandPart>
</feature>
<dbReference type="InterPro" id="IPR002401">
    <property type="entry name" value="Cyt_P450_E_grp-I"/>
</dbReference>
<evidence type="ECO:0000256" key="5">
    <source>
        <dbReference type="PIRSR" id="PIRSR602401-1"/>
    </source>
</evidence>
<evidence type="ECO:0000313" key="8">
    <source>
        <dbReference type="EMBL" id="KAJ5437978.1"/>
    </source>
</evidence>
<protein>
    <submittedName>
        <fullName evidence="8">O-methylsterigmatocystin oxidoreductase</fullName>
    </submittedName>
</protein>
<comment type="similarity">
    <text evidence="1 6">Belongs to the cytochrome P450 family.</text>
</comment>
<gene>
    <name evidence="8" type="ORF">N7458_008976</name>
</gene>
<dbReference type="GO" id="GO:0020037">
    <property type="term" value="F:heme binding"/>
    <property type="evidence" value="ECO:0007669"/>
    <property type="project" value="InterPro"/>
</dbReference>
<dbReference type="InterPro" id="IPR036396">
    <property type="entry name" value="Cyt_P450_sf"/>
</dbReference>
<keyword evidence="3 6" id="KW-0560">Oxidoreductase</keyword>
<evidence type="ECO:0000256" key="2">
    <source>
        <dbReference type="ARBA" id="ARBA00022723"/>
    </source>
</evidence>
<dbReference type="GO" id="GO:0016705">
    <property type="term" value="F:oxidoreductase activity, acting on paired donors, with incorporation or reduction of molecular oxygen"/>
    <property type="evidence" value="ECO:0007669"/>
    <property type="project" value="InterPro"/>
</dbReference>
<dbReference type="GO" id="GO:0004497">
    <property type="term" value="F:monooxygenase activity"/>
    <property type="evidence" value="ECO:0007669"/>
    <property type="project" value="UniProtKB-KW"/>
</dbReference>